<protein>
    <submittedName>
        <fullName evidence="2">Uncharacterized protein</fullName>
    </submittedName>
</protein>
<proteinExistence type="predicted"/>
<reference evidence="2" key="1">
    <citation type="journal article" date="2018" name="Genome Biol. Evol.">
        <title>Genomics and development of Lentinus tigrinus, a white-rot wood-decaying mushroom with dimorphic fruiting bodies.</title>
        <authorList>
            <person name="Wu B."/>
            <person name="Xu Z."/>
            <person name="Knudson A."/>
            <person name="Carlson A."/>
            <person name="Chen N."/>
            <person name="Kovaka S."/>
            <person name="LaButti K."/>
            <person name="Lipzen A."/>
            <person name="Pennachio C."/>
            <person name="Riley R."/>
            <person name="Schakwitz W."/>
            <person name="Umezawa K."/>
            <person name="Ohm R.A."/>
            <person name="Grigoriev I.V."/>
            <person name="Nagy L.G."/>
            <person name="Gibbons J."/>
            <person name="Hibbett D."/>
        </authorList>
    </citation>
    <scope>NUCLEOTIDE SEQUENCE [LARGE SCALE GENOMIC DNA]</scope>
    <source>
        <strain evidence="2">ALCF2SS1-6</strain>
    </source>
</reference>
<organism evidence="2 3">
    <name type="scientific">Lentinus tigrinus ALCF2SS1-6</name>
    <dbReference type="NCBI Taxonomy" id="1328759"/>
    <lineage>
        <taxon>Eukaryota</taxon>
        <taxon>Fungi</taxon>
        <taxon>Dikarya</taxon>
        <taxon>Basidiomycota</taxon>
        <taxon>Agaricomycotina</taxon>
        <taxon>Agaricomycetes</taxon>
        <taxon>Polyporales</taxon>
        <taxon>Polyporaceae</taxon>
        <taxon>Lentinus</taxon>
    </lineage>
</organism>
<sequence>MWSMDGVEGAGVPLCANIQVTFNLGRDGTAKLRNRDMLAGVLSSLDCMNLWTWDAGRLLKPTSYGLASATTGGFSVRLERSQSGDVTCEQGPTTHHRPKSSSRHPRGLHKRETSDGFATRGAKVGSPCAGRARTPAMLAASANARRKVRMSVQSSRVGRRARNMWYV</sequence>
<evidence type="ECO:0000313" key="2">
    <source>
        <dbReference type="EMBL" id="RPD61396.1"/>
    </source>
</evidence>
<name>A0A5C2SIZ8_9APHY</name>
<gene>
    <name evidence="2" type="ORF">L227DRAFT_67578</name>
</gene>
<dbReference type="Proteomes" id="UP000313359">
    <property type="component" value="Unassembled WGS sequence"/>
</dbReference>
<feature type="region of interest" description="Disordered" evidence="1">
    <location>
        <begin position="81"/>
        <end position="130"/>
    </location>
</feature>
<dbReference type="EMBL" id="ML122262">
    <property type="protein sequence ID" value="RPD61396.1"/>
    <property type="molecule type" value="Genomic_DNA"/>
</dbReference>
<feature type="compositionally biased region" description="Polar residues" evidence="1">
    <location>
        <begin position="83"/>
        <end position="93"/>
    </location>
</feature>
<evidence type="ECO:0000256" key="1">
    <source>
        <dbReference type="SAM" id="MobiDB-lite"/>
    </source>
</evidence>
<keyword evidence="3" id="KW-1185">Reference proteome</keyword>
<evidence type="ECO:0000313" key="3">
    <source>
        <dbReference type="Proteomes" id="UP000313359"/>
    </source>
</evidence>
<dbReference type="AlphaFoldDB" id="A0A5C2SIZ8"/>
<accession>A0A5C2SIZ8</accession>
<feature type="compositionally biased region" description="Basic residues" evidence="1">
    <location>
        <begin position="94"/>
        <end position="109"/>
    </location>
</feature>